<dbReference type="SUPFAM" id="SSF48452">
    <property type="entry name" value="TPR-like"/>
    <property type="match status" value="1"/>
</dbReference>
<accession>A0A844G4K9</accession>
<evidence type="ECO:0008006" key="3">
    <source>
        <dbReference type="Google" id="ProtNLM"/>
    </source>
</evidence>
<dbReference type="Gene3D" id="1.25.40.10">
    <property type="entry name" value="Tetratricopeptide repeat domain"/>
    <property type="match status" value="1"/>
</dbReference>
<organism evidence="1 2">
    <name type="scientific">Victivallis lenta</name>
    <dbReference type="NCBI Taxonomy" id="2606640"/>
    <lineage>
        <taxon>Bacteria</taxon>
        <taxon>Pseudomonadati</taxon>
        <taxon>Lentisphaerota</taxon>
        <taxon>Lentisphaeria</taxon>
        <taxon>Victivallales</taxon>
        <taxon>Victivallaceae</taxon>
        <taxon>Victivallis</taxon>
    </lineage>
</organism>
<dbReference type="RefSeq" id="WP_154419620.1">
    <property type="nucleotide sequence ID" value="NZ_VUNS01000022.1"/>
</dbReference>
<gene>
    <name evidence="1" type="ORF">FYJ85_16785</name>
</gene>
<name>A0A844G4K9_9BACT</name>
<keyword evidence="2" id="KW-1185">Reference proteome</keyword>
<dbReference type="EMBL" id="VUNS01000022">
    <property type="protein sequence ID" value="MST98697.1"/>
    <property type="molecule type" value="Genomic_DNA"/>
</dbReference>
<dbReference type="Proteomes" id="UP000435649">
    <property type="component" value="Unassembled WGS sequence"/>
</dbReference>
<dbReference type="InterPro" id="IPR011990">
    <property type="entry name" value="TPR-like_helical_dom_sf"/>
</dbReference>
<evidence type="ECO:0000313" key="1">
    <source>
        <dbReference type="EMBL" id="MST98697.1"/>
    </source>
</evidence>
<comment type="caution">
    <text evidence="1">The sequence shown here is derived from an EMBL/GenBank/DDBJ whole genome shotgun (WGS) entry which is preliminary data.</text>
</comment>
<proteinExistence type="predicted"/>
<protein>
    <recommendedName>
        <fullName evidence="3">Tetratricopeptide repeat protein</fullName>
    </recommendedName>
</protein>
<evidence type="ECO:0000313" key="2">
    <source>
        <dbReference type="Proteomes" id="UP000435649"/>
    </source>
</evidence>
<dbReference type="AlphaFoldDB" id="A0A844G4K9"/>
<sequence>MKYLVLLLFTFSLAAVDLQTVEQLFAAGEFAKCGKAVDELLNGKVSEKQRTKLLAMQEYLLGADPEKIAKTVKQARETARHPNWLTADLLGHSTLLIRRAEDWKARGIPEYQELSDAAWELLKRVKDDGDSETALKIVFLHTRNYNLNGEYSEPLKLILETLRLYYPAKKMQRRNMPDGAIQLLLLAGDQYVGSGVRSHDESEKLNNFSRAAKYFLRVVNTLSPTDPRFQALSDRLHYCHETLRLLGYQLKLPSTLKPQSAMKTAMIDEMLQHRRFHDVVLALENNVVPAMRIRYVVALSACGELDKAWSIVQELPLEEPAFLLDVARNFLSGGKKAEAATLLRQFLDAAPDSPDAVVAGQQCAQLLIEQDKQQEAAECLLKLASATANIRVAEQARFSAARCFYQMQNYEKCLALIDILPPDSERSILAGQAEMRRKNYSGAIQRLEPLLSNKDTDRSNVLKLLIRCELENDSVKTADYIEMLLRDYSDDPEGLEYAMHLFDFYQKHPPETKKFQSLGDWAAKKHLESSQAVTLIAKCAEKLTEPQSKVLLKTLFQRSNFTDSELLALFARLDDRKLKLEFGVKYASEFNNHPERCALFLTLAQLEYEEKKYREALKRCEILLAQEEVWQYKEVKILQAEILSGLQLHEETRKCCQELLMTKLSAQEKRLIVLKLAQSWAKSKEYGKSIAIAWTAVPLDGKTTSAEAPVVKELLQLIILNAEVLNSKTDKDDALEILNSL</sequence>
<reference evidence="1 2" key="1">
    <citation type="submission" date="2019-08" db="EMBL/GenBank/DDBJ databases">
        <title>In-depth cultivation of the pig gut microbiome towards novel bacterial diversity and tailored functional studies.</title>
        <authorList>
            <person name="Wylensek D."/>
            <person name="Hitch T.C.A."/>
            <person name="Clavel T."/>
        </authorList>
    </citation>
    <scope>NUCLEOTIDE SEQUENCE [LARGE SCALE GENOMIC DNA]</scope>
    <source>
        <strain evidence="1 2">BBE-744-WT-12</strain>
    </source>
</reference>